<evidence type="ECO:0000256" key="7">
    <source>
        <dbReference type="ARBA" id="ARBA00023027"/>
    </source>
</evidence>
<keyword evidence="6" id="KW-0560">Oxidoreductase</keyword>
<feature type="domain" description="Mitochondrial apoptosis-inducing factor C-terminal" evidence="10">
    <location>
        <begin position="299"/>
        <end position="342"/>
    </location>
</feature>
<feature type="domain" description="Mitochondrial apoptosis-inducing factor C-terminal" evidence="10">
    <location>
        <begin position="343"/>
        <end position="378"/>
    </location>
</feature>
<dbReference type="InterPro" id="IPR036188">
    <property type="entry name" value="FAD/NAD-bd_sf"/>
</dbReference>
<evidence type="ECO:0000313" key="12">
    <source>
        <dbReference type="Proteomes" id="UP001381174"/>
    </source>
</evidence>
<evidence type="ECO:0000256" key="5">
    <source>
        <dbReference type="ARBA" id="ARBA00022946"/>
    </source>
</evidence>
<dbReference type="SUPFAM" id="SSF55424">
    <property type="entry name" value="FAD/NAD-linked reductases, dimerisation (C-terminal) domain"/>
    <property type="match status" value="1"/>
</dbReference>
<evidence type="ECO:0000256" key="3">
    <source>
        <dbReference type="ARBA" id="ARBA00022703"/>
    </source>
</evidence>
<name>A0ABU8JBX4_9GAMM</name>
<sequence length="396" mass="42033">MEHDYDYLIIGGGMAGDAAARAIRDAEPAARIGLVGAEGDPPYKRPPLSKGLWKGDETPASIDLDTAAHATLHLGRRVRRLDRAARRAGDDRGDGYRYRRLLLATGATPRRLPFDGDGRVIHFRTLADYRRLRDQAVAGTHVAVVGGGFIGSELAAALCGAGCRVSLVFPGASIGSGRYPSALAAFLDDYYRARGVEVLAGAKVVDGRAGEAGVELTLSDGRRLPVDTVVAGLGVTPDLALAEQAGLVVGDGVEVDAQLRTSDPAIWAAGDLAAFFNPALGRRLRVEHEDAAVGMGAHAGRCMAGAEEAYATLPYFYSDLFDLGYEAVGLLDARLQTVEDWSEPHRKGVVYYLDAGRVRGVLLWNVWGQVDAARALIAEPGPFVADALRGRIPHDG</sequence>
<organism evidence="11 12">
    <name type="scientific">Fulvimonas yonginensis</name>
    <dbReference type="NCBI Taxonomy" id="1495200"/>
    <lineage>
        <taxon>Bacteria</taxon>
        <taxon>Pseudomonadati</taxon>
        <taxon>Pseudomonadota</taxon>
        <taxon>Gammaproteobacteria</taxon>
        <taxon>Lysobacterales</taxon>
        <taxon>Rhodanobacteraceae</taxon>
        <taxon>Fulvimonas</taxon>
    </lineage>
</organism>
<dbReference type="EMBL" id="JBBBNY010000004">
    <property type="protein sequence ID" value="MEI7036709.1"/>
    <property type="molecule type" value="Genomic_DNA"/>
</dbReference>
<evidence type="ECO:0000256" key="2">
    <source>
        <dbReference type="ARBA" id="ARBA00022630"/>
    </source>
</evidence>
<dbReference type="Pfam" id="PF07992">
    <property type="entry name" value="Pyr_redox_2"/>
    <property type="match status" value="1"/>
</dbReference>
<reference evidence="11 12" key="1">
    <citation type="journal article" date="2014" name="Int. J. Syst. Evol. Microbiol.">
        <title>Fulvimonas yonginensis sp. nov., isolated from greenhouse soil, and emended description of the genus Fulvimonas.</title>
        <authorList>
            <person name="Ahn J.H."/>
            <person name="Kim S.J."/>
            <person name="Weon H.Y."/>
            <person name="Hong S.B."/>
            <person name="Seok S.J."/>
            <person name="Kwon S.W."/>
        </authorList>
    </citation>
    <scope>NUCLEOTIDE SEQUENCE [LARGE SCALE GENOMIC DNA]</scope>
    <source>
        <strain evidence="11 12">KACC 16952</strain>
    </source>
</reference>
<evidence type="ECO:0000259" key="10">
    <source>
        <dbReference type="Pfam" id="PF14721"/>
    </source>
</evidence>
<protein>
    <submittedName>
        <fullName evidence="11">FAD-dependent oxidoreductase</fullName>
    </submittedName>
</protein>
<keyword evidence="3" id="KW-0053">Apoptosis</keyword>
<gene>
    <name evidence="11" type="ORF">WAT24_08070</name>
</gene>
<comment type="cofactor">
    <cofactor evidence="1">
        <name>FAD</name>
        <dbReference type="ChEBI" id="CHEBI:57692"/>
    </cofactor>
</comment>
<evidence type="ECO:0000313" key="11">
    <source>
        <dbReference type="EMBL" id="MEI7036709.1"/>
    </source>
</evidence>
<dbReference type="InterPro" id="IPR029324">
    <property type="entry name" value="AIF_C"/>
</dbReference>
<accession>A0ABU8JBX4</accession>
<keyword evidence="4" id="KW-0274">FAD</keyword>
<dbReference type="Gene3D" id="3.30.390.30">
    <property type="match status" value="1"/>
</dbReference>
<keyword evidence="7" id="KW-0520">NAD</keyword>
<dbReference type="InterPro" id="IPR023753">
    <property type="entry name" value="FAD/NAD-binding_dom"/>
</dbReference>
<dbReference type="PRINTS" id="PR00368">
    <property type="entry name" value="FADPNR"/>
</dbReference>
<evidence type="ECO:0000256" key="4">
    <source>
        <dbReference type="ARBA" id="ARBA00022827"/>
    </source>
</evidence>
<keyword evidence="2" id="KW-0285">Flavoprotein</keyword>
<evidence type="ECO:0000256" key="8">
    <source>
        <dbReference type="ARBA" id="ARBA00047786"/>
    </source>
</evidence>
<dbReference type="Gene3D" id="3.50.50.60">
    <property type="entry name" value="FAD/NAD(P)-binding domain"/>
    <property type="match status" value="2"/>
</dbReference>
<dbReference type="Proteomes" id="UP001381174">
    <property type="component" value="Unassembled WGS sequence"/>
</dbReference>
<dbReference type="RefSeq" id="WP_336807334.1">
    <property type="nucleotide sequence ID" value="NZ_JBBBNY010000004.1"/>
</dbReference>
<dbReference type="InterPro" id="IPR050446">
    <property type="entry name" value="FAD-oxidoreductase/Apoptosis"/>
</dbReference>
<dbReference type="SMART" id="SM01353">
    <property type="entry name" value="AIF_C"/>
    <property type="match status" value="1"/>
</dbReference>
<evidence type="ECO:0000259" key="9">
    <source>
        <dbReference type="Pfam" id="PF07992"/>
    </source>
</evidence>
<evidence type="ECO:0000256" key="1">
    <source>
        <dbReference type="ARBA" id="ARBA00001974"/>
    </source>
</evidence>
<keyword evidence="12" id="KW-1185">Reference proteome</keyword>
<keyword evidence="5" id="KW-0809">Transit peptide</keyword>
<dbReference type="PANTHER" id="PTHR43557">
    <property type="entry name" value="APOPTOSIS-INDUCING FACTOR 1"/>
    <property type="match status" value="1"/>
</dbReference>
<feature type="domain" description="FAD/NAD(P)-binding" evidence="9">
    <location>
        <begin position="5"/>
        <end position="295"/>
    </location>
</feature>
<comment type="caution">
    <text evidence="11">The sequence shown here is derived from an EMBL/GenBank/DDBJ whole genome shotgun (WGS) entry which is preliminary data.</text>
</comment>
<dbReference type="InterPro" id="IPR016156">
    <property type="entry name" value="FAD/NAD-linked_Rdtase_dimer_sf"/>
</dbReference>
<dbReference type="SUPFAM" id="SSF51905">
    <property type="entry name" value="FAD/NAD(P)-binding domain"/>
    <property type="match status" value="1"/>
</dbReference>
<proteinExistence type="predicted"/>
<comment type="catalytic activity">
    <reaction evidence="8">
        <text>A + NADH + H(+) = AH2 + NAD(+)</text>
        <dbReference type="Rhea" id="RHEA:11356"/>
        <dbReference type="ChEBI" id="CHEBI:13193"/>
        <dbReference type="ChEBI" id="CHEBI:15378"/>
        <dbReference type="ChEBI" id="CHEBI:17499"/>
        <dbReference type="ChEBI" id="CHEBI:57540"/>
        <dbReference type="ChEBI" id="CHEBI:57945"/>
    </reaction>
</comment>
<dbReference type="Pfam" id="PF14721">
    <property type="entry name" value="AIF_C"/>
    <property type="match status" value="2"/>
</dbReference>
<dbReference type="PANTHER" id="PTHR43557:SF4">
    <property type="entry name" value="APOPTOSIS-INDUCING FACTOR 1, MITOCHONDRIAL"/>
    <property type="match status" value="1"/>
</dbReference>
<dbReference type="PRINTS" id="PR00469">
    <property type="entry name" value="PNDRDTASEII"/>
</dbReference>
<evidence type="ECO:0000256" key="6">
    <source>
        <dbReference type="ARBA" id="ARBA00023002"/>
    </source>
</evidence>